<dbReference type="Pfam" id="PF23726">
    <property type="entry name" value="Beta-prop_RSE1_2nd"/>
    <property type="match status" value="1"/>
</dbReference>
<proteinExistence type="predicted"/>
<keyword evidence="8" id="KW-1185">Reference proteome</keyword>
<reference evidence="7 8" key="1">
    <citation type="submission" date="2015-06" db="EMBL/GenBank/DDBJ databases">
        <title>Expansion of signal transduction pathways in fungi by whole-genome duplication.</title>
        <authorList>
            <consortium name="DOE Joint Genome Institute"/>
            <person name="Corrochano L.M."/>
            <person name="Kuo A."/>
            <person name="Marcet-Houben M."/>
            <person name="Polaino S."/>
            <person name="Salamov A."/>
            <person name="Villalobos J.M."/>
            <person name="Alvarez M.I."/>
            <person name="Avalos J."/>
            <person name="Benito E.P."/>
            <person name="Benoit I."/>
            <person name="Burger G."/>
            <person name="Camino L.P."/>
            <person name="Canovas D."/>
            <person name="Cerda-Olmedo E."/>
            <person name="Cheng J.-F."/>
            <person name="Dominguez A."/>
            <person name="Elias M."/>
            <person name="Eslava A.P."/>
            <person name="Glaser F."/>
            <person name="Grimwood J."/>
            <person name="Gutierrez G."/>
            <person name="Heitman J."/>
            <person name="Henrissat B."/>
            <person name="Iturriaga E.A."/>
            <person name="Lang B.F."/>
            <person name="Lavin J.L."/>
            <person name="Lee S."/>
            <person name="Li W."/>
            <person name="Lindquist E."/>
            <person name="Lopez-Garcia S."/>
            <person name="Luque E.M."/>
            <person name="Marcos A.T."/>
            <person name="Martin J."/>
            <person name="Mccluskey K."/>
            <person name="Medina H.R."/>
            <person name="Miralles-Duran A."/>
            <person name="Miyazaki A."/>
            <person name="Munoz-Torres E."/>
            <person name="Oguiza J.A."/>
            <person name="Ohm R."/>
            <person name="Olmedo M."/>
            <person name="Orejas M."/>
            <person name="Ortiz-Castellanos L."/>
            <person name="Pisabarro A.G."/>
            <person name="Rodriguez-Romero J."/>
            <person name="Ruiz-Herrera J."/>
            <person name="Ruiz-Vazquez R."/>
            <person name="Sanz C."/>
            <person name="Schackwitz W."/>
            <person name="Schmutz J."/>
            <person name="Shahriari M."/>
            <person name="Shelest E."/>
            <person name="Silva-Franco F."/>
            <person name="Soanes D."/>
            <person name="Syed K."/>
            <person name="Tagua V.G."/>
            <person name="Talbot N.J."/>
            <person name="Thon M."/>
            <person name="De Vries R.P."/>
            <person name="Wiebenga A."/>
            <person name="Yadav J.S."/>
            <person name="Braun E.L."/>
            <person name="Baker S."/>
            <person name="Garre V."/>
            <person name="Horwitz B."/>
            <person name="Torres-Martinez S."/>
            <person name="Idnurm A."/>
            <person name="Herrera-Estrella A."/>
            <person name="Gabaldon T."/>
            <person name="Grigoriev I.V."/>
        </authorList>
    </citation>
    <scope>NUCLEOTIDE SEQUENCE [LARGE SCALE GENOMIC DNA]</scope>
    <source>
        <strain evidence="7 8">CBS 277.49</strain>
    </source>
</reference>
<feature type="domain" description="RSE1/DDB1/CPSF1 C-terminal" evidence="4">
    <location>
        <begin position="1101"/>
        <end position="1430"/>
    </location>
</feature>
<dbReference type="InterPro" id="IPR058543">
    <property type="entry name" value="Beta-prop_RSE1/DDB1/CPSF1_2nd"/>
</dbReference>
<dbReference type="Proteomes" id="UP000077051">
    <property type="component" value="Unassembled WGS sequence"/>
</dbReference>
<evidence type="ECO:0008006" key="9">
    <source>
        <dbReference type="Google" id="ProtNLM"/>
    </source>
</evidence>
<dbReference type="InterPro" id="IPR018846">
    <property type="entry name" value="Beta-prop_RSE1/DDB1/CPSF1_1st"/>
</dbReference>
<sequence length="1465" mass="163509">MSAYAVYQELFPPQTVEQVETSHFTSADATNLIVAKASLLQIYEFVEYIPDQTVKANSDTQPQGDNNNDDDDEDDTAHMPIKQHKDIAESSSGRLELVAQYKLNGTIATMGVVKTSSPRGKEGCDSLLLGFSDAKMSLLEWSPETNSIVTVSIHYYERDEFKKEFLTNPYPSNIHIDPQQRCAVLNFYDNKLAVLPFRQADKLDERQGEADDDEEAQKWPYLPSFLIDLETIDGRIKNVIDMVFLSDYYEPTLAILFQSEQTWTGRLASVKDTVSVVVISLDLTAKIYPIIYSIDKLPYDCIKLVAMPKPVTGVLVIAANSLLHVSQGSPGVGVAVNGYARKTTEFPGMIYQDKLVNMGLTFDGAKALAFGGDRCLIFMQNGDWAVVQMKMDGSKVVGMNITEIVHKVNLGAKAYSDLPPLATVPSCVTNVNNEYFFLGSRVGDSLLIKWKYSKEMLGSKSQLQKDNDFAFRVCDTLLNTGPIVDMTIGDVESNHKSEEDEEESQSPVAGIPNLELVSCSGHGRNGALCVFQRHIHPQTSFSFKQSDSQAIWSIKCRKEAIFETTRKASISSLDNDKNSRWETIQADSAFDEAFDKLLFISKSKSTMVLSAGDELQELVKTGFYTRGPTIAVNTLFNSTRIVQVYATGVMVLTPEGKRLRTIPIRGSKIIDASIRDPYIILTLDNNKILALKGDAETAEITSIQLPSYINKTSIAMASIFADTSSLFSSEDVKMETAVTAPVSSVLDNADLVDDDDEMLYGSEDTKDPLATSSAFDISFWALIYTTDGTLQIYSLPDFKEYFTCPQFDIAPDLITDQPRDNNSNNKKNSTNSSSSIIQEILMTNIGRERKDPHLVARTETNDIIIYKAFSFVPSNNDTKSDRLALRFSRVHHEYVSRKSASSAAEESKKSKKKEIIDEFDIPDLDLDEEEEEASKKPAKKLEKQRPKKLLIPFTDVAGYTGVFVAGSQPAWLMNSCKSFVRVHPMKTKNEVIGFTQFHNVNCKHGFITVDAKSTICLSGLRTDGVIYDLDWVMQKIPLGQTVHKIQYHPVMRVYAVLVSSEQPVNLHKEDDAPAPDNDQDASTTHGEREPGEFLPQIDRFSMIMVSPVTWEIVDRVDFEEFEQCFSLQCAALESKQTSTGRKHFMVVGTGVLRGEDTTMRGSIRIFDIIEVVPEPNNPQTNHKFKHLHTEDVKGAVTAMCNVSGHLASCIGSKVIVWSLEDDESLVGVAFIDVQIYVTSMSAIKNFILLGDAQKSIWFLGFQLEPAKLSLLGKDYQSFEVGCVDFIIDDKSLYLVVGDTSENLDLYQYAPFNLQSFGGQKLMRRGDFHVGSQVQTMVRLPQIEKTDKGFEYSRRHFCLCGTFSGSISVLSPISEKTFKRLSTLYGQLVNNVQHVAGLNPRAYRLIKGPKQRMASNRTKAVLDGDLIFEFAGLSIERQKETTKQIGTTVPRIMEDLVDIEFSIDHF</sequence>
<feature type="domain" description="RSE1/DDB1/CPSF1 second beta-propeller" evidence="6">
    <location>
        <begin position="549"/>
        <end position="1013"/>
    </location>
</feature>
<evidence type="ECO:0000313" key="8">
    <source>
        <dbReference type="Proteomes" id="UP000077051"/>
    </source>
</evidence>
<dbReference type="Gene3D" id="2.130.10.10">
    <property type="entry name" value="YVTN repeat-like/Quinoprotein amine dehydrogenase"/>
    <property type="match status" value="2"/>
</dbReference>
<dbReference type="VEuPathDB" id="FungiDB:MUCCIDRAFT_139582"/>
<evidence type="ECO:0000256" key="2">
    <source>
        <dbReference type="ARBA" id="ARBA00023242"/>
    </source>
</evidence>
<dbReference type="GO" id="GO:0005634">
    <property type="term" value="C:nucleus"/>
    <property type="evidence" value="ECO:0007669"/>
    <property type="project" value="UniProtKB-SubCell"/>
</dbReference>
<name>A0A162QQB5_MUCCL</name>
<dbReference type="EMBL" id="AMYB01000003">
    <property type="protein sequence ID" value="OAD04850.1"/>
    <property type="molecule type" value="Genomic_DNA"/>
</dbReference>
<dbReference type="Pfam" id="PF03178">
    <property type="entry name" value="CPSF_A"/>
    <property type="match status" value="1"/>
</dbReference>
<feature type="region of interest" description="Disordered" evidence="3">
    <location>
        <begin position="54"/>
        <end position="77"/>
    </location>
</feature>
<protein>
    <recommendedName>
        <fullName evidence="9">Cleavage/polyadenylation specificity factor A subunit C-terminal domain-containing protein</fullName>
    </recommendedName>
</protein>
<dbReference type="STRING" id="747725.A0A162QQB5"/>
<evidence type="ECO:0000259" key="5">
    <source>
        <dbReference type="Pfam" id="PF10433"/>
    </source>
</evidence>
<dbReference type="InterPro" id="IPR050358">
    <property type="entry name" value="RSE1/DDB1/CFT1"/>
</dbReference>
<gene>
    <name evidence="7" type="ORF">MUCCIDRAFT_139582</name>
</gene>
<feature type="region of interest" description="Disordered" evidence="3">
    <location>
        <begin position="1066"/>
        <end position="1091"/>
    </location>
</feature>
<evidence type="ECO:0000313" key="7">
    <source>
        <dbReference type="EMBL" id="OAD04850.1"/>
    </source>
</evidence>
<dbReference type="GO" id="GO:0003676">
    <property type="term" value="F:nucleic acid binding"/>
    <property type="evidence" value="ECO:0007669"/>
    <property type="project" value="InterPro"/>
</dbReference>
<comment type="caution">
    <text evidence="7">The sequence shown here is derived from an EMBL/GenBank/DDBJ whole genome shotgun (WGS) entry which is preliminary data.</text>
</comment>
<dbReference type="PANTHER" id="PTHR10644">
    <property type="entry name" value="DNA REPAIR/RNA PROCESSING CPSF FAMILY"/>
    <property type="match status" value="1"/>
</dbReference>
<keyword evidence="2" id="KW-0539">Nucleus</keyword>
<dbReference type="InterPro" id="IPR004871">
    <property type="entry name" value="RSE1/DDB1/CPSF1_C"/>
</dbReference>
<dbReference type="InterPro" id="IPR036322">
    <property type="entry name" value="WD40_repeat_dom_sf"/>
</dbReference>
<dbReference type="Pfam" id="PF10433">
    <property type="entry name" value="Beta-prop_RSE1_1st"/>
    <property type="match status" value="1"/>
</dbReference>
<organism evidence="7 8">
    <name type="scientific">Mucor lusitanicus CBS 277.49</name>
    <dbReference type="NCBI Taxonomy" id="747725"/>
    <lineage>
        <taxon>Eukaryota</taxon>
        <taxon>Fungi</taxon>
        <taxon>Fungi incertae sedis</taxon>
        <taxon>Mucoromycota</taxon>
        <taxon>Mucoromycotina</taxon>
        <taxon>Mucoromycetes</taxon>
        <taxon>Mucorales</taxon>
        <taxon>Mucorineae</taxon>
        <taxon>Mucoraceae</taxon>
        <taxon>Mucor</taxon>
    </lineage>
</organism>
<evidence type="ECO:0000256" key="1">
    <source>
        <dbReference type="ARBA" id="ARBA00004123"/>
    </source>
</evidence>
<dbReference type="SUPFAM" id="SSF50978">
    <property type="entry name" value="WD40 repeat-like"/>
    <property type="match status" value="1"/>
</dbReference>
<evidence type="ECO:0000259" key="6">
    <source>
        <dbReference type="Pfam" id="PF23726"/>
    </source>
</evidence>
<feature type="compositionally biased region" description="Polar residues" evidence="3">
    <location>
        <begin position="54"/>
        <end position="64"/>
    </location>
</feature>
<dbReference type="InterPro" id="IPR015943">
    <property type="entry name" value="WD40/YVTN_repeat-like_dom_sf"/>
</dbReference>
<comment type="subcellular location">
    <subcellularLocation>
        <location evidence="1">Nucleus</location>
    </subcellularLocation>
</comment>
<accession>A0A162QQB5</accession>
<dbReference type="OrthoDB" id="6109at2759"/>
<evidence type="ECO:0000256" key="3">
    <source>
        <dbReference type="SAM" id="MobiDB-lite"/>
    </source>
</evidence>
<feature type="domain" description="RSE1/DDB1/CPSF1 first beta-propeller" evidence="5">
    <location>
        <begin position="90"/>
        <end position="452"/>
    </location>
</feature>
<feature type="compositionally biased region" description="Low complexity" evidence="3">
    <location>
        <begin position="821"/>
        <end position="833"/>
    </location>
</feature>
<feature type="region of interest" description="Disordered" evidence="3">
    <location>
        <begin position="813"/>
        <end position="833"/>
    </location>
</feature>
<evidence type="ECO:0000259" key="4">
    <source>
        <dbReference type="Pfam" id="PF03178"/>
    </source>
</evidence>